<name>A0A4V1IS55_9FUNG</name>
<proteinExistence type="predicted"/>
<feature type="non-terminal residue" evidence="1">
    <location>
        <position position="1"/>
    </location>
</feature>
<dbReference type="Proteomes" id="UP000269721">
    <property type="component" value="Unassembled WGS sequence"/>
</dbReference>
<dbReference type="EMBL" id="KZ994662">
    <property type="protein sequence ID" value="RKO92377.1"/>
    <property type="molecule type" value="Genomic_DNA"/>
</dbReference>
<accession>A0A4V1IS55</accession>
<gene>
    <name evidence="1" type="ORF">BDK51DRAFT_28367</name>
</gene>
<reference evidence="2" key="1">
    <citation type="journal article" date="2018" name="Nat. Microbiol.">
        <title>Leveraging single-cell genomics to expand the fungal tree of life.</title>
        <authorList>
            <person name="Ahrendt S.R."/>
            <person name="Quandt C.A."/>
            <person name="Ciobanu D."/>
            <person name="Clum A."/>
            <person name="Salamov A."/>
            <person name="Andreopoulos B."/>
            <person name="Cheng J.F."/>
            <person name="Woyke T."/>
            <person name="Pelin A."/>
            <person name="Henrissat B."/>
            <person name="Reynolds N.K."/>
            <person name="Benny G.L."/>
            <person name="Smith M.E."/>
            <person name="James T.Y."/>
            <person name="Grigoriev I.V."/>
        </authorList>
    </citation>
    <scope>NUCLEOTIDE SEQUENCE [LARGE SCALE GENOMIC DNA]</scope>
</reference>
<dbReference type="AlphaFoldDB" id="A0A4V1IS55"/>
<sequence>LGIIHDSKADTQTSPNWRMSVVRKGLRHERCRGRLRYKLRLTSGIPNPPSQLVHPTLHGGPLLTLQTTRTSDLVPHTTLLDGSSGLESLQQAVSHLGRSRLVPSPADPATPEALFAAGAATISRWRTLRGTVGAADVFPFCGWRNTRGDGPVPGPAAAAEPPAPPTDAILEGLVAGGGPAAAADTEPQAAPVDPRGPCFRGTHAVEGGEGVASEPCGCARADRDAALIVQRLTAIEEIDPRRLAGLILGSRDALGGLTSFFADEVPHYLFAAIPCGGAQPSMTARAALPYADLDLIKDSMGMTSAMHAAPSLIASDGPERNPYAKFRATFYFIWQDRTCCAHASPDSLSSHAPAPSPCSNHILETITQILAAHRPLTALSTPLPPLYIVLTERTFHPSASFDDLLEGRSGWRHLAPRTRRYGLLGMNGGADGTLPFGLDIAGGPQGVTAFLRAAGGVGVDSNFGGDCVVLSGREV</sequence>
<evidence type="ECO:0000313" key="2">
    <source>
        <dbReference type="Proteomes" id="UP000269721"/>
    </source>
</evidence>
<dbReference type="OrthoDB" id="2163451at2759"/>
<protein>
    <submittedName>
        <fullName evidence="1">Uncharacterized protein</fullName>
    </submittedName>
</protein>
<organism evidence="1 2">
    <name type="scientific">Blyttiomyces helicus</name>
    <dbReference type="NCBI Taxonomy" id="388810"/>
    <lineage>
        <taxon>Eukaryota</taxon>
        <taxon>Fungi</taxon>
        <taxon>Fungi incertae sedis</taxon>
        <taxon>Chytridiomycota</taxon>
        <taxon>Chytridiomycota incertae sedis</taxon>
        <taxon>Chytridiomycetes</taxon>
        <taxon>Chytridiomycetes incertae sedis</taxon>
        <taxon>Blyttiomyces</taxon>
    </lineage>
</organism>
<evidence type="ECO:0000313" key="1">
    <source>
        <dbReference type="EMBL" id="RKO92377.1"/>
    </source>
</evidence>
<keyword evidence="2" id="KW-1185">Reference proteome</keyword>